<dbReference type="InterPro" id="IPR000010">
    <property type="entry name" value="Cystatin_dom"/>
</dbReference>
<evidence type="ECO:0000256" key="1">
    <source>
        <dbReference type="SAM" id="SignalP"/>
    </source>
</evidence>
<sequence length="285" mass="31479">MRVAFALLTFTALAATHSAADDIDGAYDLVPLVPAYTDKLTAALRSTSFSESVGSMRVCWSDVISVKAQVVAGINYMLDINGCNVLMSEGKCSNVTLASCTPSPYQVVIFEQSWTNTLELSSITKVDTIKGSCHQTNPIAPIQTKNPMCSCQQPSAEEETLLKHWLEAMGLDDYGYDTSYSWLAGYPHNINGCSPSESVKMLYSDHPWLPSAVVEDADCDRIEKSQILAWFKLNRLDEYGNAIGTDESTSPLLDPRTNTMMTLCTYTRFHNSPNFPWLIRKMATP</sequence>
<accession>A0AAV0UJZ2</accession>
<dbReference type="CDD" id="cd00042">
    <property type="entry name" value="CY"/>
    <property type="match status" value="1"/>
</dbReference>
<dbReference type="InterPro" id="IPR046350">
    <property type="entry name" value="Cystatin_sf"/>
</dbReference>
<feature type="signal peptide" evidence="1">
    <location>
        <begin position="1"/>
        <end position="20"/>
    </location>
</feature>
<dbReference type="GO" id="GO:0004869">
    <property type="term" value="F:cysteine-type endopeptidase inhibitor activity"/>
    <property type="evidence" value="ECO:0007669"/>
    <property type="project" value="InterPro"/>
</dbReference>
<dbReference type="Gene3D" id="3.10.450.10">
    <property type="match status" value="1"/>
</dbReference>
<protein>
    <recommendedName>
        <fullName evidence="4">SCP domain-containing protein</fullName>
    </recommendedName>
</protein>
<gene>
    <name evidence="2" type="ORF">PFR002_LOCUS8310</name>
</gene>
<organism evidence="2 3">
    <name type="scientific">Peronospora farinosa</name>
    <dbReference type="NCBI Taxonomy" id="134698"/>
    <lineage>
        <taxon>Eukaryota</taxon>
        <taxon>Sar</taxon>
        <taxon>Stramenopiles</taxon>
        <taxon>Oomycota</taxon>
        <taxon>Peronosporomycetes</taxon>
        <taxon>Peronosporales</taxon>
        <taxon>Peronosporaceae</taxon>
        <taxon>Peronospora</taxon>
    </lineage>
</organism>
<comment type="caution">
    <text evidence="2">The sequence shown here is derived from an EMBL/GenBank/DDBJ whole genome shotgun (WGS) entry which is preliminary data.</text>
</comment>
<dbReference type="Proteomes" id="UP001159659">
    <property type="component" value="Unassembled WGS sequence"/>
</dbReference>
<name>A0AAV0UJZ2_9STRA</name>
<evidence type="ECO:0000313" key="3">
    <source>
        <dbReference type="Proteomes" id="UP001159659"/>
    </source>
</evidence>
<reference evidence="2" key="1">
    <citation type="submission" date="2022-12" db="EMBL/GenBank/DDBJ databases">
        <authorList>
            <person name="Webb A."/>
        </authorList>
    </citation>
    <scope>NUCLEOTIDE SEQUENCE</scope>
    <source>
        <strain evidence="2">Pf2</strain>
    </source>
</reference>
<proteinExistence type="predicted"/>
<evidence type="ECO:0000313" key="2">
    <source>
        <dbReference type="EMBL" id="CAI5737242.1"/>
    </source>
</evidence>
<feature type="chain" id="PRO_5043550051" description="SCP domain-containing protein" evidence="1">
    <location>
        <begin position="21"/>
        <end position="285"/>
    </location>
</feature>
<keyword evidence="1" id="KW-0732">Signal</keyword>
<evidence type="ECO:0008006" key="4">
    <source>
        <dbReference type="Google" id="ProtNLM"/>
    </source>
</evidence>
<dbReference type="AlphaFoldDB" id="A0AAV0UJZ2"/>
<dbReference type="SUPFAM" id="SSF54403">
    <property type="entry name" value="Cystatin/monellin"/>
    <property type="match status" value="1"/>
</dbReference>
<dbReference type="EMBL" id="CANTFK010000983">
    <property type="protein sequence ID" value="CAI5737242.1"/>
    <property type="molecule type" value="Genomic_DNA"/>
</dbReference>